<keyword evidence="3" id="KW-1185">Reference proteome</keyword>
<dbReference type="PANTHER" id="PTHR43215">
    <property type="entry name" value="RADIAL SPOKE HEAD 1 HOMOLOG"/>
    <property type="match status" value="1"/>
</dbReference>
<dbReference type="PANTHER" id="PTHR43215:SF14">
    <property type="entry name" value="RADIAL SPOKE HEAD 1 HOMOLOG"/>
    <property type="match status" value="1"/>
</dbReference>
<dbReference type="EMBL" id="SPLM01000144">
    <property type="protein sequence ID" value="TMW56925.1"/>
    <property type="molecule type" value="Genomic_DNA"/>
</dbReference>
<evidence type="ECO:0000313" key="3">
    <source>
        <dbReference type="Proteomes" id="UP000794436"/>
    </source>
</evidence>
<dbReference type="OrthoDB" id="270720at2759"/>
<dbReference type="AlphaFoldDB" id="A0A8K1FB58"/>
<dbReference type="Gene3D" id="2.20.110.10">
    <property type="entry name" value="Histone H3 K4-specific methyltransferase SET7/9 N-terminal domain"/>
    <property type="match status" value="6"/>
</dbReference>
<dbReference type="GO" id="GO:0005829">
    <property type="term" value="C:cytosol"/>
    <property type="evidence" value="ECO:0007669"/>
    <property type="project" value="TreeGrafter"/>
</dbReference>
<gene>
    <name evidence="2" type="ORF">Poli38472_002850</name>
</gene>
<dbReference type="Proteomes" id="UP000794436">
    <property type="component" value="Unassembled WGS sequence"/>
</dbReference>
<sequence length="547" mass="61427">MGGVVYDVGSWRLGTDGCIHRRGRLKYANGDIYDGEWANGKRHGKGILTFANGSSYIGAFETNLFHGFGVLNIVRTQHPLTRQWVPGERYEGDFQYGKKHGKGLSRGANGEQYDGQFHDGYYHGRGVCAYPNGDVYGGEWVHGKWQGSGELRLQDGSKYVGEVLNGLFHGFGQYTFGRGGRNGSYAGHYRFGLRHGKGRRVFADGKAYDGDWVEDAIHGIGVMTSAQFKYVGEFVHGQFEGHGVMSFANGDSYEGSFKRSEMEGQGVFMYRDGGRYDGMFRVSKREGTGRRVFSNGDSYEGNWRDDSMHGHGVLVKTLRMPKGEGAYRCDGAFDCGQPTGEAVISLQFVPSDADTRFEWNVEYEFPRGSGLWHCGRGESTYEGRVLRGLFHGQGELRSPDGKRWSGKWEHGKLHGRGECVYLPLILQQLTDIERLSTQKRQAKARQTKGLYRLVKYDGDFVENVRHGFGRALFDNGDSVSGRFEKGFAVGIVRYRFSTGRERMAEYIKGQRVRWLSEEEEERVHEGEASAEPTNTQRGESIIRALMA</sequence>
<proteinExistence type="predicted"/>
<reference evidence="2" key="1">
    <citation type="submission" date="2019-03" db="EMBL/GenBank/DDBJ databases">
        <title>Long read genome sequence of the mycoparasitic Pythium oligandrum ATCC 38472 isolated from sugarbeet rhizosphere.</title>
        <authorList>
            <person name="Gaulin E."/>
        </authorList>
    </citation>
    <scope>NUCLEOTIDE SEQUENCE</scope>
    <source>
        <strain evidence="2">ATCC 38472_TT</strain>
    </source>
</reference>
<dbReference type="SMART" id="SM00698">
    <property type="entry name" value="MORN"/>
    <property type="match status" value="15"/>
</dbReference>
<dbReference type="InterPro" id="IPR003409">
    <property type="entry name" value="MORN"/>
</dbReference>
<comment type="caution">
    <text evidence="2">The sequence shown here is derived from an EMBL/GenBank/DDBJ whole genome shotgun (WGS) entry which is preliminary data.</text>
</comment>
<name>A0A8K1FB58_PYTOL</name>
<evidence type="ECO:0000313" key="2">
    <source>
        <dbReference type="EMBL" id="TMW56925.1"/>
    </source>
</evidence>
<evidence type="ECO:0000256" key="1">
    <source>
        <dbReference type="ARBA" id="ARBA00022737"/>
    </source>
</evidence>
<dbReference type="SUPFAM" id="SSF82185">
    <property type="entry name" value="Histone H3 K4-specific methyltransferase SET7/9 N-terminal domain"/>
    <property type="match status" value="6"/>
</dbReference>
<protein>
    <submittedName>
        <fullName evidence="2">Uncharacterized protein</fullName>
    </submittedName>
</protein>
<dbReference type="Pfam" id="PF02493">
    <property type="entry name" value="MORN"/>
    <property type="match status" value="15"/>
</dbReference>
<keyword evidence="1" id="KW-0677">Repeat</keyword>
<accession>A0A8K1FB58</accession>
<organism evidence="2 3">
    <name type="scientific">Pythium oligandrum</name>
    <name type="common">Mycoparasitic fungus</name>
    <dbReference type="NCBI Taxonomy" id="41045"/>
    <lineage>
        <taxon>Eukaryota</taxon>
        <taxon>Sar</taxon>
        <taxon>Stramenopiles</taxon>
        <taxon>Oomycota</taxon>
        <taxon>Peronosporomycetes</taxon>
        <taxon>Pythiales</taxon>
        <taxon>Pythiaceae</taxon>
        <taxon>Pythium</taxon>
    </lineage>
</organism>